<keyword evidence="1" id="KW-0812">Transmembrane</keyword>
<dbReference type="Proteomes" id="UP000812672">
    <property type="component" value="Unassembled WGS sequence"/>
</dbReference>
<accession>A0ABS6GUS7</accession>
<comment type="caution">
    <text evidence="2">The sequence shown here is derived from an EMBL/GenBank/DDBJ whole genome shotgun (WGS) entry which is preliminary data.</text>
</comment>
<dbReference type="RefSeq" id="WP_216687877.1">
    <property type="nucleotide sequence ID" value="NZ_CAUPKR010000032.1"/>
</dbReference>
<protein>
    <submittedName>
        <fullName evidence="2">Uncharacterized protein</fullName>
    </submittedName>
</protein>
<feature type="transmembrane region" description="Helical" evidence="1">
    <location>
        <begin position="36"/>
        <end position="57"/>
    </location>
</feature>
<evidence type="ECO:0000313" key="3">
    <source>
        <dbReference type="Proteomes" id="UP000812672"/>
    </source>
</evidence>
<dbReference type="EMBL" id="JAHLZF010000026">
    <property type="protein sequence ID" value="MBU6081922.1"/>
    <property type="molecule type" value="Genomic_DNA"/>
</dbReference>
<gene>
    <name evidence="2" type="ORF">KQ486_12940</name>
</gene>
<sequence length="66" mass="7415">MMNQLIKVVSIALTAFIVSYLVAGVFDRFGFDTTKWYIGGVIILITLILIFGVLNLINKLVLKRAR</sequence>
<evidence type="ECO:0000256" key="1">
    <source>
        <dbReference type="SAM" id="Phobius"/>
    </source>
</evidence>
<feature type="transmembrane region" description="Helical" evidence="1">
    <location>
        <begin position="5"/>
        <end position="24"/>
    </location>
</feature>
<reference evidence="2 3" key="1">
    <citation type="journal article" date="2011" name="Int. J. Syst. Evol. Microbiol.">
        <title>Allobacillus halotolerans gen. nov., sp. nov. isolated from shrimp paste.</title>
        <authorList>
            <person name="Sheu S.Y."/>
            <person name="Arun A.B."/>
            <person name="Jiang S.R."/>
            <person name="Young C.C."/>
            <person name="Chen W.M."/>
        </authorList>
    </citation>
    <scope>NUCLEOTIDE SEQUENCE [LARGE SCALE GENOMIC DNA]</scope>
    <source>
        <strain evidence="2 3">LMG 24826</strain>
    </source>
</reference>
<keyword evidence="1" id="KW-1133">Transmembrane helix</keyword>
<organism evidence="2 3">
    <name type="scientific">Allobacillus halotolerans</name>
    <dbReference type="NCBI Taxonomy" id="570278"/>
    <lineage>
        <taxon>Bacteria</taxon>
        <taxon>Bacillati</taxon>
        <taxon>Bacillota</taxon>
        <taxon>Bacilli</taxon>
        <taxon>Bacillales</taxon>
        <taxon>Bacillaceae</taxon>
        <taxon>Allobacillus</taxon>
    </lineage>
</organism>
<keyword evidence="1" id="KW-0472">Membrane</keyword>
<name>A0ABS6GUS7_9BACI</name>
<keyword evidence="3" id="KW-1185">Reference proteome</keyword>
<evidence type="ECO:0000313" key="2">
    <source>
        <dbReference type="EMBL" id="MBU6081922.1"/>
    </source>
</evidence>
<proteinExistence type="predicted"/>